<evidence type="ECO:0000256" key="4">
    <source>
        <dbReference type="ARBA" id="ARBA00022692"/>
    </source>
</evidence>
<dbReference type="Gene3D" id="1.50.40.10">
    <property type="entry name" value="Mitochondrial carrier domain"/>
    <property type="match status" value="1"/>
</dbReference>
<dbReference type="Proteomes" id="UP000010422">
    <property type="component" value="Unassembled WGS sequence"/>
</dbReference>
<evidence type="ECO:0000313" key="10">
    <source>
        <dbReference type="EMBL" id="CCJ30118.1"/>
    </source>
</evidence>
<protein>
    <recommendedName>
        <fullName evidence="12">Mitochondrial carrier protein</fullName>
    </recommendedName>
</protein>
<evidence type="ECO:0000256" key="2">
    <source>
        <dbReference type="ARBA" id="ARBA00006375"/>
    </source>
</evidence>
<feature type="repeat" description="Solcar" evidence="8">
    <location>
        <begin position="10"/>
        <end position="68"/>
    </location>
</feature>
<evidence type="ECO:0008006" key="12">
    <source>
        <dbReference type="Google" id="ProtNLM"/>
    </source>
</evidence>
<dbReference type="InterPro" id="IPR018108">
    <property type="entry name" value="MCP_transmembrane"/>
</dbReference>
<dbReference type="InterPro" id="IPR023395">
    <property type="entry name" value="MCP_dom_sf"/>
</dbReference>
<dbReference type="InParanoid" id="L0PCM2"/>
<organism evidence="11">
    <name type="scientific">Pneumocystis jirovecii</name>
    <name type="common">Human pneumocystis pneumonia agent</name>
    <dbReference type="NCBI Taxonomy" id="42068"/>
    <lineage>
        <taxon>Eukaryota</taxon>
        <taxon>Fungi</taxon>
        <taxon>Dikarya</taxon>
        <taxon>Ascomycota</taxon>
        <taxon>Taphrinomycotina</taxon>
        <taxon>Pneumocystomycetes</taxon>
        <taxon>Pneumocystaceae</taxon>
        <taxon>Pneumocystis</taxon>
    </lineage>
</organism>
<keyword evidence="7 8" id="KW-0472">Membrane</keyword>
<dbReference type="SUPFAM" id="SSF103506">
    <property type="entry name" value="Mitochondrial carrier"/>
    <property type="match status" value="1"/>
</dbReference>
<evidence type="ECO:0000256" key="1">
    <source>
        <dbReference type="ARBA" id="ARBA00004141"/>
    </source>
</evidence>
<gene>
    <name evidence="10" type="ORF">PNEJI1_001500</name>
</gene>
<keyword evidence="6" id="KW-1133">Transmembrane helix</keyword>
<comment type="subcellular location">
    <subcellularLocation>
        <location evidence="1">Membrane</location>
        <topology evidence="1">Multi-pass membrane protein</topology>
    </subcellularLocation>
</comment>
<dbReference type="GO" id="GO:0016020">
    <property type="term" value="C:membrane"/>
    <property type="evidence" value="ECO:0007669"/>
    <property type="project" value="UniProtKB-SubCell"/>
</dbReference>
<keyword evidence="3 9" id="KW-0813">Transport</keyword>
<dbReference type="PANTHER" id="PTHR45618">
    <property type="entry name" value="MITOCHONDRIAL DICARBOXYLATE CARRIER-RELATED"/>
    <property type="match status" value="1"/>
</dbReference>
<sequence>MDIHKSKIHKSENYPFWFGGTASCIATSITHPLDFIKVRMQTSKQRSIGVTPTIINIIRNEGNKIIYF</sequence>
<dbReference type="VEuPathDB" id="FungiDB:PNEJI1_001500"/>
<evidence type="ECO:0000256" key="8">
    <source>
        <dbReference type="PROSITE-ProRule" id="PRU00282"/>
    </source>
</evidence>
<dbReference type="EMBL" id="CAKM01000235">
    <property type="protein sequence ID" value="CCJ30118.1"/>
    <property type="molecule type" value="Genomic_DNA"/>
</dbReference>
<dbReference type="PROSITE" id="PS51257">
    <property type="entry name" value="PROKAR_LIPOPROTEIN"/>
    <property type="match status" value="1"/>
</dbReference>
<evidence type="ECO:0000313" key="11">
    <source>
        <dbReference type="Proteomes" id="UP000010422"/>
    </source>
</evidence>
<dbReference type="PROSITE" id="PS50920">
    <property type="entry name" value="SOLCAR"/>
    <property type="match status" value="1"/>
</dbReference>
<comment type="caution">
    <text evidence="10">The sequence shown here is derived from an EMBL/GenBank/DDBJ whole genome shotgun (WGS) entry which is preliminary data.</text>
</comment>
<keyword evidence="4 8" id="KW-0812">Transmembrane</keyword>
<dbReference type="AlphaFoldDB" id="L0PCM2"/>
<accession>L0PCM2</accession>
<evidence type="ECO:0000256" key="5">
    <source>
        <dbReference type="ARBA" id="ARBA00022737"/>
    </source>
</evidence>
<evidence type="ECO:0000256" key="6">
    <source>
        <dbReference type="ARBA" id="ARBA00022989"/>
    </source>
</evidence>
<comment type="similarity">
    <text evidence="2 9">Belongs to the mitochondrial carrier (TC 2.A.29) family.</text>
</comment>
<dbReference type="STRING" id="1209962.L0PCM2"/>
<evidence type="ECO:0000256" key="3">
    <source>
        <dbReference type="ARBA" id="ARBA00022448"/>
    </source>
</evidence>
<proteinExistence type="inferred from homology"/>
<keyword evidence="5" id="KW-0677">Repeat</keyword>
<name>L0PCM2_PNEJI</name>
<evidence type="ECO:0000256" key="7">
    <source>
        <dbReference type="ARBA" id="ARBA00023136"/>
    </source>
</evidence>
<evidence type="ECO:0000256" key="9">
    <source>
        <dbReference type="RuleBase" id="RU000488"/>
    </source>
</evidence>
<dbReference type="InterPro" id="IPR050391">
    <property type="entry name" value="Mito_Metabolite_Transporter"/>
</dbReference>
<dbReference type="Pfam" id="PF00153">
    <property type="entry name" value="Mito_carr"/>
    <property type="match status" value="1"/>
</dbReference>
<reference evidence="10 11" key="1">
    <citation type="journal article" date="2012" name="MBio">
        <title>De novo assembly of the Pneumocystis jirovecii genome from a single bronchoalveolar lavage fluid specimen from a patient.</title>
        <authorList>
            <person name="Cisse O.H."/>
            <person name="Pagni M."/>
            <person name="Hauser P.M."/>
        </authorList>
    </citation>
    <scope>NUCLEOTIDE SEQUENCE [LARGE SCALE GENOMIC DNA]</scope>
    <source>
        <strain evidence="10 11">SE8</strain>
    </source>
</reference>